<name>A0A2N9FG35_FAGSY</name>
<sequence length="138" mass="14626">MYYIVIRGGQKTVEPDPPDKSGRPARPPVRPAKLKNSHTVKPDFSPLSFSLSPHGAPPYLTAQPPRLALTLTPSPSSPHGLTLTPSPRSDLPPPSSLASLRSASTCLASTHLALTRLAQISLTSSQPVGFVCRSVMVL</sequence>
<reference evidence="2" key="1">
    <citation type="submission" date="2018-02" db="EMBL/GenBank/DDBJ databases">
        <authorList>
            <person name="Cohen D.B."/>
            <person name="Kent A.D."/>
        </authorList>
    </citation>
    <scope>NUCLEOTIDE SEQUENCE</scope>
</reference>
<proteinExistence type="predicted"/>
<evidence type="ECO:0000256" key="1">
    <source>
        <dbReference type="SAM" id="MobiDB-lite"/>
    </source>
</evidence>
<dbReference type="AlphaFoldDB" id="A0A2N9FG35"/>
<evidence type="ECO:0000313" key="2">
    <source>
        <dbReference type="EMBL" id="SPC89786.1"/>
    </source>
</evidence>
<protein>
    <submittedName>
        <fullName evidence="2">Uncharacterized protein</fullName>
    </submittedName>
</protein>
<feature type="region of interest" description="Disordered" evidence="1">
    <location>
        <begin position="6"/>
        <end position="100"/>
    </location>
</feature>
<gene>
    <name evidence="2" type="ORF">FSB_LOCUS17668</name>
</gene>
<feature type="compositionally biased region" description="Basic and acidic residues" evidence="1">
    <location>
        <begin position="13"/>
        <end position="22"/>
    </location>
</feature>
<accession>A0A2N9FG35</accession>
<organism evidence="2">
    <name type="scientific">Fagus sylvatica</name>
    <name type="common">Beechnut</name>
    <dbReference type="NCBI Taxonomy" id="28930"/>
    <lineage>
        <taxon>Eukaryota</taxon>
        <taxon>Viridiplantae</taxon>
        <taxon>Streptophyta</taxon>
        <taxon>Embryophyta</taxon>
        <taxon>Tracheophyta</taxon>
        <taxon>Spermatophyta</taxon>
        <taxon>Magnoliopsida</taxon>
        <taxon>eudicotyledons</taxon>
        <taxon>Gunneridae</taxon>
        <taxon>Pentapetalae</taxon>
        <taxon>rosids</taxon>
        <taxon>fabids</taxon>
        <taxon>Fagales</taxon>
        <taxon>Fagaceae</taxon>
        <taxon>Fagus</taxon>
    </lineage>
</organism>
<dbReference type="EMBL" id="OIVN01001096">
    <property type="protein sequence ID" value="SPC89786.1"/>
    <property type="molecule type" value="Genomic_DNA"/>
</dbReference>
<feature type="compositionally biased region" description="Low complexity" evidence="1">
    <location>
        <begin position="44"/>
        <end position="53"/>
    </location>
</feature>